<feature type="compositionally biased region" description="Basic and acidic residues" evidence="1">
    <location>
        <begin position="212"/>
        <end position="223"/>
    </location>
</feature>
<sequence length="223" mass="25238">MEGEFAFRRTHKNIGIVMEKQTKPRTQVAKQLEKVIIKADGKQYADILRTVKGSVNIDKAGIMVNAIKKTTRGDVMVEIRRGGKEKAETLRQEIIKNNRGTKVEIKNKNDTVFLTGIDGDVGKDEIVQAIKDSIGGEMQLHHRAKECTGESYCLTCKKNGHRADQTRCPYYRKLIHEKTKELANEKAGRKDNTKTNPEKRQARLRSNSGVEVVRKNAHENTPN</sequence>
<dbReference type="EMBL" id="JASPKY010000460">
    <property type="protein sequence ID" value="KAK9696173.1"/>
    <property type="molecule type" value="Genomic_DNA"/>
</dbReference>
<reference evidence="2 3" key="1">
    <citation type="journal article" date="2024" name="BMC Genomics">
        <title>De novo assembly and annotation of Popillia japonica's genome with initial clues to its potential as an invasive pest.</title>
        <authorList>
            <person name="Cucini C."/>
            <person name="Boschi S."/>
            <person name="Funari R."/>
            <person name="Cardaioli E."/>
            <person name="Iannotti N."/>
            <person name="Marturano G."/>
            <person name="Paoli F."/>
            <person name="Bruttini M."/>
            <person name="Carapelli A."/>
            <person name="Frati F."/>
            <person name="Nardi F."/>
        </authorList>
    </citation>
    <scope>NUCLEOTIDE SEQUENCE [LARGE SCALE GENOMIC DNA]</scope>
    <source>
        <strain evidence="2">DMR45628</strain>
    </source>
</reference>
<evidence type="ECO:0000313" key="2">
    <source>
        <dbReference type="EMBL" id="KAK9696173.1"/>
    </source>
</evidence>
<name>A0AAW1J0W7_POPJA</name>
<feature type="compositionally biased region" description="Basic and acidic residues" evidence="1">
    <location>
        <begin position="181"/>
        <end position="201"/>
    </location>
</feature>
<evidence type="ECO:0000313" key="3">
    <source>
        <dbReference type="Proteomes" id="UP001458880"/>
    </source>
</evidence>
<evidence type="ECO:0000256" key="1">
    <source>
        <dbReference type="SAM" id="MobiDB-lite"/>
    </source>
</evidence>
<protein>
    <submittedName>
        <fullName evidence="2">Uncharacterized protein</fullName>
    </submittedName>
</protein>
<accession>A0AAW1J0W7</accession>
<dbReference type="Proteomes" id="UP001458880">
    <property type="component" value="Unassembled WGS sequence"/>
</dbReference>
<comment type="caution">
    <text evidence="2">The sequence shown here is derived from an EMBL/GenBank/DDBJ whole genome shotgun (WGS) entry which is preliminary data.</text>
</comment>
<organism evidence="2 3">
    <name type="scientific">Popillia japonica</name>
    <name type="common">Japanese beetle</name>
    <dbReference type="NCBI Taxonomy" id="7064"/>
    <lineage>
        <taxon>Eukaryota</taxon>
        <taxon>Metazoa</taxon>
        <taxon>Ecdysozoa</taxon>
        <taxon>Arthropoda</taxon>
        <taxon>Hexapoda</taxon>
        <taxon>Insecta</taxon>
        <taxon>Pterygota</taxon>
        <taxon>Neoptera</taxon>
        <taxon>Endopterygota</taxon>
        <taxon>Coleoptera</taxon>
        <taxon>Polyphaga</taxon>
        <taxon>Scarabaeiformia</taxon>
        <taxon>Scarabaeidae</taxon>
        <taxon>Rutelinae</taxon>
        <taxon>Popillia</taxon>
    </lineage>
</organism>
<proteinExistence type="predicted"/>
<feature type="region of interest" description="Disordered" evidence="1">
    <location>
        <begin position="181"/>
        <end position="223"/>
    </location>
</feature>
<dbReference type="AlphaFoldDB" id="A0AAW1J0W7"/>
<keyword evidence="3" id="KW-1185">Reference proteome</keyword>
<gene>
    <name evidence="2" type="ORF">QE152_g32070</name>
</gene>